<proteinExistence type="predicted"/>
<dbReference type="InterPro" id="IPR025161">
    <property type="entry name" value="IS402-like_dom"/>
</dbReference>
<reference evidence="2 3" key="1">
    <citation type="journal article" date="2018" name="Sci. Rep.">
        <title>A novel species of the marine cyanobacterium Acaryochloris with a unique pigment content and lifestyle.</title>
        <authorList>
            <person name="Partensky F."/>
            <person name="Six C."/>
            <person name="Ratin M."/>
            <person name="Garczarek L."/>
            <person name="Vaulot D."/>
            <person name="Probert I."/>
            <person name="Calteau A."/>
            <person name="Gourvil P."/>
            <person name="Marie D."/>
            <person name="Grebert T."/>
            <person name="Bouchier C."/>
            <person name="Le Panse S."/>
            <person name="Gachenot M."/>
            <person name="Rodriguez F."/>
            <person name="Garrido J.L."/>
        </authorList>
    </citation>
    <scope>NUCLEOTIDE SEQUENCE [LARGE SCALE GENOMIC DNA]</scope>
    <source>
        <strain evidence="2 3">RCC1774</strain>
    </source>
</reference>
<protein>
    <recommendedName>
        <fullName evidence="1">Insertion element IS402-like domain-containing protein</fullName>
    </recommendedName>
</protein>
<evidence type="ECO:0000259" key="1">
    <source>
        <dbReference type="Pfam" id="PF13340"/>
    </source>
</evidence>
<feature type="domain" description="Insertion element IS402-like" evidence="1">
    <location>
        <begin position="27"/>
        <end position="87"/>
    </location>
</feature>
<dbReference type="Proteomes" id="UP000248857">
    <property type="component" value="Unassembled WGS sequence"/>
</dbReference>
<keyword evidence="3" id="KW-1185">Reference proteome</keyword>
<dbReference type="PANTHER" id="PTHR30007">
    <property type="entry name" value="PHP DOMAIN PROTEIN"/>
    <property type="match status" value="1"/>
</dbReference>
<dbReference type="EMBL" id="PQWO01000021">
    <property type="protein sequence ID" value="PZD71176.1"/>
    <property type="molecule type" value="Genomic_DNA"/>
</dbReference>
<organism evidence="2 3">
    <name type="scientific">Acaryochloris thomasi RCC1774</name>
    <dbReference type="NCBI Taxonomy" id="1764569"/>
    <lineage>
        <taxon>Bacteria</taxon>
        <taxon>Bacillati</taxon>
        <taxon>Cyanobacteriota</taxon>
        <taxon>Cyanophyceae</taxon>
        <taxon>Acaryochloridales</taxon>
        <taxon>Acaryochloridaceae</taxon>
        <taxon>Acaryochloris</taxon>
        <taxon>Acaryochloris thomasi</taxon>
    </lineage>
</organism>
<gene>
    <name evidence="2" type="ORF">C1752_07904</name>
</gene>
<dbReference type="Pfam" id="PF13340">
    <property type="entry name" value="DUF4096"/>
    <property type="match status" value="1"/>
</dbReference>
<sequence length="90" mass="10207">MSYLFIVDFKSLVALKLMSAKPYATDLTDAEWSILSPLIPKAKTGGHPRTVDMRLVCNAIYYQLKTGCQWHLLPHDFPPSSTVYFYYSGS</sequence>
<evidence type="ECO:0000313" key="2">
    <source>
        <dbReference type="EMBL" id="PZD71176.1"/>
    </source>
</evidence>
<dbReference type="AlphaFoldDB" id="A0A2W1JB42"/>
<accession>A0A2W1JB42</accession>
<name>A0A2W1JB42_9CYAN</name>
<dbReference type="PANTHER" id="PTHR30007:SF0">
    <property type="entry name" value="TRANSPOSASE"/>
    <property type="match status" value="1"/>
</dbReference>
<evidence type="ECO:0000313" key="3">
    <source>
        <dbReference type="Proteomes" id="UP000248857"/>
    </source>
</evidence>
<comment type="caution">
    <text evidence="2">The sequence shown here is derived from an EMBL/GenBank/DDBJ whole genome shotgun (WGS) entry which is preliminary data.</text>
</comment>